<dbReference type="AlphaFoldDB" id="A0A9N9J0P6"/>
<protein>
    <submittedName>
        <fullName evidence="1">4731_t:CDS:1</fullName>
    </submittedName>
</protein>
<proteinExistence type="predicted"/>
<gene>
    <name evidence="1" type="ORF">ALEPTO_LOCUS13417</name>
</gene>
<feature type="non-terminal residue" evidence="1">
    <location>
        <position position="1"/>
    </location>
</feature>
<name>A0A9N9J0P6_9GLOM</name>
<sequence>MFALRRATSRTVLKSSIISLTPHKYVTHRTLPALISSSTRFQKYEQRSSFTTTTATRVNKRNGNGGATALVRAIAPNWEAKAFIDGEVKDLSLDKYLSEKRYVVM</sequence>
<reference evidence="1" key="1">
    <citation type="submission" date="2021-06" db="EMBL/GenBank/DDBJ databases">
        <authorList>
            <person name="Kallberg Y."/>
            <person name="Tangrot J."/>
            <person name="Rosling A."/>
        </authorList>
    </citation>
    <scope>NUCLEOTIDE SEQUENCE</scope>
    <source>
        <strain evidence="1">FL130A</strain>
    </source>
</reference>
<accession>A0A9N9J0P6</accession>
<dbReference type="EMBL" id="CAJVPS010042650">
    <property type="protein sequence ID" value="CAG8754369.1"/>
    <property type="molecule type" value="Genomic_DNA"/>
</dbReference>
<keyword evidence="2" id="KW-1185">Reference proteome</keyword>
<evidence type="ECO:0000313" key="1">
    <source>
        <dbReference type="EMBL" id="CAG8754369.1"/>
    </source>
</evidence>
<organism evidence="1 2">
    <name type="scientific">Ambispora leptoticha</name>
    <dbReference type="NCBI Taxonomy" id="144679"/>
    <lineage>
        <taxon>Eukaryota</taxon>
        <taxon>Fungi</taxon>
        <taxon>Fungi incertae sedis</taxon>
        <taxon>Mucoromycota</taxon>
        <taxon>Glomeromycotina</taxon>
        <taxon>Glomeromycetes</taxon>
        <taxon>Archaeosporales</taxon>
        <taxon>Ambisporaceae</taxon>
        <taxon>Ambispora</taxon>
    </lineage>
</organism>
<comment type="caution">
    <text evidence="1">The sequence shown here is derived from an EMBL/GenBank/DDBJ whole genome shotgun (WGS) entry which is preliminary data.</text>
</comment>
<dbReference type="Proteomes" id="UP000789508">
    <property type="component" value="Unassembled WGS sequence"/>
</dbReference>
<evidence type="ECO:0000313" key="2">
    <source>
        <dbReference type="Proteomes" id="UP000789508"/>
    </source>
</evidence>